<name>A0ACB8R4F9_9AGAM</name>
<proteinExistence type="predicted"/>
<keyword evidence="2" id="KW-1185">Reference proteome</keyword>
<protein>
    <submittedName>
        <fullName evidence="1">Uncharacterized protein</fullName>
    </submittedName>
</protein>
<dbReference type="EMBL" id="MU276435">
    <property type="protein sequence ID" value="KAI0038693.1"/>
    <property type="molecule type" value="Genomic_DNA"/>
</dbReference>
<comment type="caution">
    <text evidence="1">The sequence shown here is derived from an EMBL/GenBank/DDBJ whole genome shotgun (WGS) entry which is preliminary data.</text>
</comment>
<evidence type="ECO:0000313" key="1">
    <source>
        <dbReference type="EMBL" id="KAI0038693.1"/>
    </source>
</evidence>
<dbReference type="Proteomes" id="UP000814033">
    <property type="component" value="Unassembled WGS sequence"/>
</dbReference>
<evidence type="ECO:0000313" key="2">
    <source>
        <dbReference type="Proteomes" id="UP000814033"/>
    </source>
</evidence>
<organism evidence="1 2">
    <name type="scientific">Auriscalpium vulgare</name>
    <dbReference type="NCBI Taxonomy" id="40419"/>
    <lineage>
        <taxon>Eukaryota</taxon>
        <taxon>Fungi</taxon>
        <taxon>Dikarya</taxon>
        <taxon>Basidiomycota</taxon>
        <taxon>Agaricomycotina</taxon>
        <taxon>Agaricomycetes</taxon>
        <taxon>Russulales</taxon>
        <taxon>Auriscalpiaceae</taxon>
        <taxon>Auriscalpium</taxon>
    </lineage>
</organism>
<sequence length="324" mass="35692">MDLDASLGGILLGTIFAVMLYGMTLLQIYIYFNDKQQDGLLLRLLVFAVLFLETIHTAFCIFNIYTMTVTLFGDKTAPGRILWSEPALILTGALLMFAVHCFFIRRVWNICEKPLLLTAFISIMALAHLGFGLATYIVVARFDTWNNFKASNDSLIVVCGGLGSSSLTDILIAWLLFSHLSRGRDETDRFASFPSSAQISPNHPRRKFSNAINLLIFYVIATGALTAVTSVGTVIAFASGSDIGIFIGMATIQSKVYANSLLTNLNTRRSIRNRLHLTDDDVEFTSILPVGVKGPSSSRSSSSARNLAAWDHRIAEPFTDEDTR</sequence>
<gene>
    <name evidence="1" type="ORF">FA95DRAFT_1613186</name>
</gene>
<reference evidence="1" key="2">
    <citation type="journal article" date="2022" name="New Phytol.">
        <title>Evolutionary transition to the ectomycorrhizal habit in the genomes of a hyperdiverse lineage of mushroom-forming fungi.</title>
        <authorList>
            <person name="Looney B."/>
            <person name="Miyauchi S."/>
            <person name="Morin E."/>
            <person name="Drula E."/>
            <person name="Courty P.E."/>
            <person name="Kohler A."/>
            <person name="Kuo A."/>
            <person name="LaButti K."/>
            <person name="Pangilinan J."/>
            <person name="Lipzen A."/>
            <person name="Riley R."/>
            <person name="Andreopoulos W."/>
            <person name="He G."/>
            <person name="Johnson J."/>
            <person name="Nolan M."/>
            <person name="Tritt A."/>
            <person name="Barry K.W."/>
            <person name="Grigoriev I.V."/>
            <person name="Nagy L.G."/>
            <person name="Hibbett D."/>
            <person name="Henrissat B."/>
            <person name="Matheny P.B."/>
            <person name="Labbe J."/>
            <person name="Martin F.M."/>
        </authorList>
    </citation>
    <scope>NUCLEOTIDE SEQUENCE</scope>
    <source>
        <strain evidence="1">FP105234-sp</strain>
    </source>
</reference>
<accession>A0ACB8R4F9</accession>
<reference evidence="1" key="1">
    <citation type="submission" date="2021-02" db="EMBL/GenBank/DDBJ databases">
        <authorList>
            <consortium name="DOE Joint Genome Institute"/>
            <person name="Ahrendt S."/>
            <person name="Looney B.P."/>
            <person name="Miyauchi S."/>
            <person name="Morin E."/>
            <person name="Drula E."/>
            <person name="Courty P.E."/>
            <person name="Chicoki N."/>
            <person name="Fauchery L."/>
            <person name="Kohler A."/>
            <person name="Kuo A."/>
            <person name="Labutti K."/>
            <person name="Pangilinan J."/>
            <person name="Lipzen A."/>
            <person name="Riley R."/>
            <person name="Andreopoulos W."/>
            <person name="He G."/>
            <person name="Johnson J."/>
            <person name="Barry K.W."/>
            <person name="Grigoriev I.V."/>
            <person name="Nagy L."/>
            <person name="Hibbett D."/>
            <person name="Henrissat B."/>
            <person name="Matheny P.B."/>
            <person name="Labbe J."/>
            <person name="Martin F."/>
        </authorList>
    </citation>
    <scope>NUCLEOTIDE SEQUENCE</scope>
    <source>
        <strain evidence="1">FP105234-sp</strain>
    </source>
</reference>